<sequence>MGVLIVEVSSNLFQFKFKSEFDLDRVYSGGPWSFDNQVLMLQRWQLGMTAANVKFESVALWVVAEIGSKLGEVVEVERRKSQGTQNFFMRVKVALPTAKPLRRGAFLRGLDRQRTLLGHDTRHCAKFFALKKDRNKGACQYGDWLKANGGRNRSPLRKKPVEQGH</sequence>
<dbReference type="InterPro" id="IPR025558">
    <property type="entry name" value="DUF4283"/>
</dbReference>
<name>A0AAW0KX54_QUESU</name>
<feature type="domain" description="DUF4283" evidence="1">
    <location>
        <begin position="3"/>
        <end position="47"/>
    </location>
</feature>
<reference evidence="2 3" key="1">
    <citation type="journal article" date="2018" name="Sci. Data">
        <title>The draft genome sequence of cork oak.</title>
        <authorList>
            <person name="Ramos A.M."/>
            <person name="Usie A."/>
            <person name="Barbosa P."/>
            <person name="Barros P.M."/>
            <person name="Capote T."/>
            <person name="Chaves I."/>
            <person name="Simoes F."/>
            <person name="Abreu I."/>
            <person name="Carrasquinho I."/>
            <person name="Faro C."/>
            <person name="Guimaraes J.B."/>
            <person name="Mendonca D."/>
            <person name="Nobrega F."/>
            <person name="Rodrigues L."/>
            <person name="Saibo N.J.M."/>
            <person name="Varela M.C."/>
            <person name="Egas C."/>
            <person name="Matos J."/>
            <person name="Miguel C.M."/>
            <person name="Oliveira M.M."/>
            <person name="Ricardo C.P."/>
            <person name="Goncalves S."/>
        </authorList>
    </citation>
    <scope>NUCLEOTIDE SEQUENCE [LARGE SCALE GENOMIC DNA]</scope>
    <source>
        <strain evidence="3">cv. HL8</strain>
    </source>
</reference>
<dbReference type="PANTHER" id="PTHR31286:SF167">
    <property type="entry name" value="OS09G0268800 PROTEIN"/>
    <property type="match status" value="1"/>
</dbReference>
<proteinExistence type="predicted"/>
<dbReference type="EMBL" id="PKMF04000190">
    <property type="protein sequence ID" value="KAK7844188.1"/>
    <property type="molecule type" value="Genomic_DNA"/>
</dbReference>
<comment type="caution">
    <text evidence="2">The sequence shown here is derived from an EMBL/GenBank/DDBJ whole genome shotgun (WGS) entry which is preliminary data.</text>
</comment>
<protein>
    <recommendedName>
        <fullName evidence="1">DUF4283 domain-containing protein</fullName>
    </recommendedName>
</protein>
<keyword evidence="3" id="KW-1185">Reference proteome</keyword>
<dbReference type="AlphaFoldDB" id="A0AAW0KX54"/>
<organism evidence="2 3">
    <name type="scientific">Quercus suber</name>
    <name type="common">Cork oak</name>
    <dbReference type="NCBI Taxonomy" id="58331"/>
    <lineage>
        <taxon>Eukaryota</taxon>
        <taxon>Viridiplantae</taxon>
        <taxon>Streptophyta</taxon>
        <taxon>Embryophyta</taxon>
        <taxon>Tracheophyta</taxon>
        <taxon>Spermatophyta</taxon>
        <taxon>Magnoliopsida</taxon>
        <taxon>eudicotyledons</taxon>
        <taxon>Gunneridae</taxon>
        <taxon>Pentapetalae</taxon>
        <taxon>rosids</taxon>
        <taxon>fabids</taxon>
        <taxon>Fagales</taxon>
        <taxon>Fagaceae</taxon>
        <taxon>Quercus</taxon>
    </lineage>
</organism>
<dbReference type="Pfam" id="PF14111">
    <property type="entry name" value="DUF4283"/>
    <property type="match status" value="1"/>
</dbReference>
<evidence type="ECO:0000313" key="2">
    <source>
        <dbReference type="EMBL" id="KAK7844188.1"/>
    </source>
</evidence>
<evidence type="ECO:0000313" key="3">
    <source>
        <dbReference type="Proteomes" id="UP000237347"/>
    </source>
</evidence>
<gene>
    <name evidence="2" type="ORF">CFP56_011134</name>
</gene>
<dbReference type="PANTHER" id="PTHR31286">
    <property type="entry name" value="GLYCINE-RICH CELL WALL STRUCTURAL PROTEIN 1.8-LIKE"/>
    <property type="match status" value="1"/>
</dbReference>
<dbReference type="Proteomes" id="UP000237347">
    <property type="component" value="Unassembled WGS sequence"/>
</dbReference>
<dbReference type="InterPro" id="IPR040256">
    <property type="entry name" value="At4g02000-like"/>
</dbReference>
<accession>A0AAW0KX54</accession>
<evidence type="ECO:0000259" key="1">
    <source>
        <dbReference type="Pfam" id="PF14111"/>
    </source>
</evidence>